<dbReference type="PANTHER" id="PTHR30098:SF2">
    <property type="entry name" value="LEUCYL_PHENYLALANYL-TRNA--PROTEIN TRANSFERASE"/>
    <property type="match status" value="1"/>
</dbReference>
<comment type="catalytic activity">
    <reaction evidence="4">
        <text>N-terminal L-arginyl-[protein] + L-leucyl-tRNA(Leu) = N-terminal L-leucyl-L-arginyl-[protein] + tRNA(Leu) + H(+)</text>
        <dbReference type="Rhea" id="RHEA:50416"/>
        <dbReference type="Rhea" id="RHEA-COMP:9613"/>
        <dbReference type="Rhea" id="RHEA-COMP:9622"/>
        <dbReference type="Rhea" id="RHEA-COMP:12672"/>
        <dbReference type="Rhea" id="RHEA-COMP:12673"/>
        <dbReference type="ChEBI" id="CHEBI:15378"/>
        <dbReference type="ChEBI" id="CHEBI:64719"/>
        <dbReference type="ChEBI" id="CHEBI:78442"/>
        <dbReference type="ChEBI" id="CHEBI:78494"/>
        <dbReference type="ChEBI" id="CHEBI:133044"/>
        <dbReference type="EC" id="2.3.2.6"/>
    </reaction>
</comment>
<dbReference type="InterPro" id="IPR042221">
    <property type="entry name" value="Leu/Phe-tRNA_Trfase_N"/>
</dbReference>
<dbReference type="InterPro" id="IPR004616">
    <property type="entry name" value="Leu/Phe-tRNA_Trfase"/>
</dbReference>
<comment type="subcellular location">
    <subcellularLocation>
        <location evidence="4">Cytoplasm</location>
    </subcellularLocation>
</comment>
<dbReference type="Pfam" id="PF03588">
    <property type="entry name" value="Leu_Phe_trans"/>
    <property type="match status" value="1"/>
</dbReference>
<keyword evidence="6" id="KW-1185">Reference proteome</keyword>
<keyword evidence="2 4" id="KW-0808">Transferase</keyword>
<proteinExistence type="inferred from homology"/>
<dbReference type="InterPro" id="IPR016181">
    <property type="entry name" value="Acyl_CoA_acyltransferase"/>
</dbReference>
<dbReference type="Gene3D" id="3.30.70.3550">
    <property type="entry name" value="Leucyl/phenylalanyl-tRNA-protein transferase, N-terminal domain"/>
    <property type="match status" value="1"/>
</dbReference>
<comment type="function">
    <text evidence="4">Functions in the N-end rule pathway of protein degradation where it conjugates Leu, Phe and, less efficiently, Met from aminoacyl-tRNAs to the N-termini of proteins containing an N-terminal arginine or lysine.</text>
</comment>
<dbReference type="InterPro" id="IPR042203">
    <property type="entry name" value="Leu/Phe-tRNA_Trfase_C"/>
</dbReference>
<evidence type="ECO:0000313" key="6">
    <source>
        <dbReference type="Proteomes" id="UP001327027"/>
    </source>
</evidence>
<dbReference type="SUPFAM" id="SSF55729">
    <property type="entry name" value="Acyl-CoA N-acyltransferases (Nat)"/>
    <property type="match status" value="1"/>
</dbReference>
<name>A0ABU6A0C2_9FLAO</name>
<dbReference type="HAMAP" id="MF_00688">
    <property type="entry name" value="Leu_Phe_trans"/>
    <property type="match status" value="1"/>
</dbReference>
<sequence>MYILTDVIQFPPADHADIDGLLAIGGDLSVNRLLEAYNNGVFPWYSSDQPILWFSPNPRMVLFPEELKISKSMRQLIRKEQFEVTFNKDFEKVIDNCATIKRTDQEGTWITNEMQMAYAELHKLGYVISVEVWEKEELVGGLYGVWLADKKVFCGESMFSRVSNASKYGFIKLVEWLIQKQVKLIDCQVYTEHLASLGAREIPREEFLKFLK</sequence>
<comment type="caution">
    <text evidence="5">The sequence shown here is derived from an EMBL/GenBank/DDBJ whole genome shotgun (WGS) entry which is preliminary data.</text>
</comment>
<evidence type="ECO:0000256" key="4">
    <source>
        <dbReference type="HAMAP-Rule" id="MF_00688"/>
    </source>
</evidence>
<comment type="catalytic activity">
    <reaction evidence="4">
        <text>L-phenylalanyl-tRNA(Phe) + an N-terminal L-alpha-aminoacyl-[protein] = an N-terminal L-phenylalanyl-L-alpha-aminoacyl-[protein] + tRNA(Phe)</text>
        <dbReference type="Rhea" id="RHEA:43632"/>
        <dbReference type="Rhea" id="RHEA-COMP:9668"/>
        <dbReference type="Rhea" id="RHEA-COMP:9699"/>
        <dbReference type="Rhea" id="RHEA-COMP:10636"/>
        <dbReference type="Rhea" id="RHEA-COMP:10637"/>
        <dbReference type="ChEBI" id="CHEBI:78442"/>
        <dbReference type="ChEBI" id="CHEBI:78531"/>
        <dbReference type="ChEBI" id="CHEBI:78597"/>
        <dbReference type="ChEBI" id="CHEBI:83561"/>
        <dbReference type="EC" id="2.3.2.6"/>
    </reaction>
</comment>
<organism evidence="5 6">
    <name type="scientific">Aquimarina gracilis</name>
    <dbReference type="NCBI Taxonomy" id="874422"/>
    <lineage>
        <taxon>Bacteria</taxon>
        <taxon>Pseudomonadati</taxon>
        <taxon>Bacteroidota</taxon>
        <taxon>Flavobacteriia</taxon>
        <taxon>Flavobacteriales</taxon>
        <taxon>Flavobacteriaceae</taxon>
        <taxon>Aquimarina</taxon>
    </lineage>
</organism>
<comment type="similarity">
    <text evidence="4">Belongs to the L/F-transferase family.</text>
</comment>
<dbReference type="RefSeq" id="WP_324181631.1">
    <property type="nucleotide sequence ID" value="NZ_BAABAW010000014.1"/>
</dbReference>
<accession>A0ABU6A0C2</accession>
<dbReference type="Gene3D" id="3.40.630.70">
    <property type="entry name" value="Leucyl/phenylalanyl-tRNA-protein transferase, C-terminal domain"/>
    <property type="match status" value="1"/>
</dbReference>
<keyword evidence="3 4" id="KW-0012">Acyltransferase</keyword>
<gene>
    <name evidence="4 5" type="primary">aat</name>
    <name evidence="5" type="ORF">U6A24_19175</name>
</gene>
<evidence type="ECO:0000313" key="5">
    <source>
        <dbReference type="EMBL" id="MEB3347607.1"/>
    </source>
</evidence>
<dbReference type="Proteomes" id="UP001327027">
    <property type="component" value="Unassembled WGS sequence"/>
</dbReference>
<dbReference type="EC" id="2.3.2.6" evidence="4"/>
<evidence type="ECO:0000256" key="1">
    <source>
        <dbReference type="ARBA" id="ARBA00022490"/>
    </source>
</evidence>
<reference evidence="5 6" key="1">
    <citation type="journal article" date="2013" name="Int. J. Syst. Evol. Microbiol.">
        <title>Aquimarina gracilis sp. nov., isolated from the gut microflora of a mussel, Mytilus coruscus, and emended description of Aquimarina spongiae.</title>
        <authorList>
            <person name="Park S.C."/>
            <person name="Choe H.N."/>
            <person name="Baik K.S."/>
            <person name="Seong C.N."/>
        </authorList>
    </citation>
    <scope>NUCLEOTIDE SEQUENCE [LARGE SCALE GENOMIC DNA]</scope>
    <source>
        <strain evidence="5 6">PSC32</strain>
    </source>
</reference>
<comment type="catalytic activity">
    <reaction evidence="4">
        <text>N-terminal L-lysyl-[protein] + L-leucyl-tRNA(Leu) = N-terminal L-leucyl-L-lysyl-[protein] + tRNA(Leu) + H(+)</text>
        <dbReference type="Rhea" id="RHEA:12340"/>
        <dbReference type="Rhea" id="RHEA-COMP:9613"/>
        <dbReference type="Rhea" id="RHEA-COMP:9622"/>
        <dbReference type="Rhea" id="RHEA-COMP:12670"/>
        <dbReference type="Rhea" id="RHEA-COMP:12671"/>
        <dbReference type="ChEBI" id="CHEBI:15378"/>
        <dbReference type="ChEBI" id="CHEBI:65249"/>
        <dbReference type="ChEBI" id="CHEBI:78442"/>
        <dbReference type="ChEBI" id="CHEBI:78494"/>
        <dbReference type="ChEBI" id="CHEBI:133043"/>
        <dbReference type="EC" id="2.3.2.6"/>
    </reaction>
</comment>
<evidence type="ECO:0000256" key="3">
    <source>
        <dbReference type="ARBA" id="ARBA00023315"/>
    </source>
</evidence>
<dbReference type="PANTHER" id="PTHR30098">
    <property type="entry name" value="LEUCYL/PHENYLALANYL-TRNA--PROTEIN TRANSFERASE"/>
    <property type="match status" value="1"/>
</dbReference>
<protein>
    <recommendedName>
        <fullName evidence="4">Leucyl/phenylalanyl-tRNA--protein transferase</fullName>
        <ecNumber evidence="4">2.3.2.6</ecNumber>
    </recommendedName>
    <alternativeName>
        <fullName evidence="4">L/F-transferase</fullName>
    </alternativeName>
    <alternativeName>
        <fullName evidence="4">Leucyltransferase</fullName>
    </alternativeName>
    <alternativeName>
        <fullName evidence="4">Phenyalanyltransferase</fullName>
    </alternativeName>
</protein>
<dbReference type="GO" id="GO:0008914">
    <property type="term" value="F:leucyl-tRNA--protein transferase activity"/>
    <property type="evidence" value="ECO:0007669"/>
    <property type="project" value="UniProtKB-EC"/>
</dbReference>
<dbReference type="NCBIfam" id="TIGR00667">
    <property type="entry name" value="aat"/>
    <property type="match status" value="1"/>
</dbReference>
<dbReference type="EMBL" id="JAYKLX010000009">
    <property type="protein sequence ID" value="MEB3347607.1"/>
    <property type="molecule type" value="Genomic_DNA"/>
</dbReference>
<keyword evidence="1 4" id="KW-0963">Cytoplasm</keyword>
<evidence type="ECO:0000256" key="2">
    <source>
        <dbReference type="ARBA" id="ARBA00022679"/>
    </source>
</evidence>